<keyword evidence="4" id="KW-0804">Transcription</keyword>
<dbReference type="InterPro" id="IPR002197">
    <property type="entry name" value="HTH_Fis"/>
</dbReference>
<evidence type="ECO:0000256" key="2">
    <source>
        <dbReference type="ARBA" id="ARBA00022840"/>
    </source>
</evidence>
<evidence type="ECO:0000256" key="1">
    <source>
        <dbReference type="ARBA" id="ARBA00022741"/>
    </source>
</evidence>
<keyword evidence="1" id="KW-0547">Nucleotide-binding</keyword>
<evidence type="ECO:0000256" key="4">
    <source>
        <dbReference type="ARBA" id="ARBA00023163"/>
    </source>
</evidence>
<dbReference type="Pfam" id="PF02954">
    <property type="entry name" value="HTH_8"/>
    <property type="match status" value="1"/>
</dbReference>
<dbReference type="Gene3D" id="3.40.50.300">
    <property type="entry name" value="P-loop containing nucleotide triphosphate hydrolases"/>
    <property type="match status" value="1"/>
</dbReference>
<comment type="caution">
    <text evidence="7">The sequence shown here is derived from an EMBL/GenBank/DDBJ whole genome shotgun (WGS) entry which is preliminary data.</text>
</comment>
<dbReference type="Gene3D" id="1.10.10.60">
    <property type="entry name" value="Homeodomain-like"/>
    <property type="match status" value="1"/>
</dbReference>
<dbReference type="InterPro" id="IPR003593">
    <property type="entry name" value="AAA+_ATPase"/>
</dbReference>
<keyword evidence="3" id="KW-0805">Transcription regulation</keyword>
<dbReference type="Pfam" id="PF13426">
    <property type="entry name" value="PAS_9"/>
    <property type="match status" value="1"/>
</dbReference>
<sequence>MEQPKDVHYLQYINQIYERILDEVDVGVHAVDETGKTIIYNKKMMQMESMDIQDVLNKNLLEVFMFKDDQTSTLVKALQEGKETKNVKQTYFNNKGREITTINNTIPIFEENKINGAVEIAKDVTKLERLMKGNITSKGTTRFTFDNITGSSPAIKEVIEAAKRATRTSSYVLIVGETGTGKELFAQSIHNASNRLSGPFISQNCAALPDNLIESLLFGTKRGAFTGAVDHPGLFEQAEGGTLLLDEINSLNLSLQAKLLRVLQEKTIRRIGDTKDTPVDVRVIANMNEDPIDAIANNHMRKDLYYRLGVVTVFIPPLRERKQDIPLLVQDFIKKYNERFNMQVKGLSDEVKQSFLEYDWHGNVRELEHIIEAAMNNMLDEEVIMYTHLPFQYRNKMQLKERMIPISSVESFINESVEVAVPLKDQLEIFEKSYIEHVLKKNDSNISRTAKLLGLSRQSLQYRMKKLNIDLK</sequence>
<keyword evidence="2" id="KW-0067">ATP-binding</keyword>
<dbReference type="InterPro" id="IPR025943">
    <property type="entry name" value="Sigma_54_int_dom_ATP-bd_2"/>
</dbReference>
<name>A0ABT9XW14_9BACI</name>
<dbReference type="NCBIfam" id="TIGR00229">
    <property type="entry name" value="sensory_box"/>
    <property type="match status" value="1"/>
</dbReference>
<dbReference type="PROSITE" id="PS50045">
    <property type="entry name" value="SIGMA54_INTERACT_4"/>
    <property type="match status" value="1"/>
</dbReference>
<dbReference type="InterPro" id="IPR000014">
    <property type="entry name" value="PAS"/>
</dbReference>
<proteinExistence type="predicted"/>
<dbReference type="PROSITE" id="PS00675">
    <property type="entry name" value="SIGMA54_INTERACT_1"/>
    <property type="match status" value="1"/>
</dbReference>
<organism evidence="7 8">
    <name type="scientific">Neobacillus ginsengisoli</name>
    <dbReference type="NCBI Taxonomy" id="904295"/>
    <lineage>
        <taxon>Bacteria</taxon>
        <taxon>Bacillati</taxon>
        <taxon>Bacillota</taxon>
        <taxon>Bacilli</taxon>
        <taxon>Bacillales</taxon>
        <taxon>Bacillaceae</taxon>
        <taxon>Neobacillus</taxon>
    </lineage>
</organism>
<dbReference type="SUPFAM" id="SSF46689">
    <property type="entry name" value="Homeodomain-like"/>
    <property type="match status" value="1"/>
</dbReference>
<evidence type="ECO:0000313" key="8">
    <source>
        <dbReference type="Proteomes" id="UP001224122"/>
    </source>
</evidence>
<reference evidence="7 8" key="1">
    <citation type="submission" date="2023-07" db="EMBL/GenBank/DDBJ databases">
        <title>Genomic Encyclopedia of Type Strains, Phase IV (KMG-IV): sequencing the most valuable type-strain genomes for metagenomic binning, comparative biology and taxonomic classification.</title>
        <authorList>
            <person name="Goeker M."/>
        </authorList>
    </citation>
    <scope>NUCLEOTIDE SEQUENCE [LARGE SCALE GENOMIC DNA]</scope>
    <source>
        <strain evidence="7 8">DSM 27594</strain>
    </source>
</reference>
<dbReference type="PRINTS" id="PR01590">
    <property type="entry name" value="HTHFIS"/>
</dbReference>
<dbReference type="SMART" id="SM00382">
    <property type="entry name" value="AAA"/>
    <property type="match status" value="1"/>
</dbReference>
<dbReference type="Gene3D" id="1.10.8.60">
    <property type="match status" value="1"/>
</dbReference>
<dbReference type="InterPro" id="IPR009057">
    <property type="entry name" value="Homeodomain-like_sf"/>
</dbReference>
<dbReference type="PANTHER" id="PTHR32071:SF74">
    <property type="entry name" value="TRANSCRIPTIONAL ACTIVATOR ROCR"/>
    <property type="match status" value="1"/>
</dbReference>
<evidence type="ECO:0000256" key="3">
    <source>
        <dbReference type="ARBA" id="ARBA00023015"/>
    </source>
</evidence>
<dbReference type="PROSITE" id="PS00676">
    <property type="entry name" value="SIGMA54_INTERACT_2"/>
    <property type="match status" value="1"/>
</dbReference>
<dbReference type="InterPro" id="IPR002078">
    <property type="entry name" value="Sigma_54_int"/>
</dbReference>
<dbReference type="Pfam" id="PF25601">
    <property type="entry name" value="AAA_lid_14"/>
    <property type="match status" value="1"/>
</dbReference>
<dbReference type="PROSITE" id="PS50112">
    <property type="entry name" value="PAS"/>
    <property type="match status" value="1"/>
</dbReference>
<evidence type="ECO:0000259" key="6">
    <source>
        <dbReference type="PROSITE" id="PS50112"/>
    </source>
</evidence>
<dbReference type="CDD" id="cd00009">
    <property type="entry name" value="AAA"/>
    <property type="match status" value="1"/>
</dbReference>
<dbReference type="PANTHER" id="PTHR32071">
    <property type="entry name" value="TRANSCRIPTIONAL REGULATORY PROTEIN"/>
    <property type="match status" value="1"/>
</dbReference>
<dbReference type="Pfam" id="PF00158">
    <property type="entry name" value="Sigma54_activat"/>
    <property type="match status" value="1"/>
</dbReference>
<dbReference type="SUPFAM" id="SSF52540">
    <property type="entry name" value="P-loop containing nucleoside triphosphate hydrolases"/>
    <property type="match status" value="1"/>
</dbReference>
<dbReference type="InterPro" id="IPR025662">
    <property type="entry name" value="Sigma_54_int_dom_ATP-bd_1"/>
</dbReference>
<evidence type="ECO:0000259" key="5">
    <source>
        <dbReference type="PROSITE" id="PS50045"/>
    </source>
</evidence>
<keyword evidence="8" id="KW-1185">Reference proteome</keyword>
<gene>
    <name evidence="7" type="ORF">J2S10_002947</name>
</gene>
<feature type="domain" description="Sigma-54 factor interaction" evidence="5">
    <location>
        <begin position="148"/>
        <end position="376"/>
    </location>
</feature>
<feature type="domain" description="PAS" evidence="6">
    <location>
        <begin position="13"/>
        <end position="70"/>
    </location>
</feature>
<evidence type="ECO:0000313" key="7">
    <source>
        <dbReference type="EMBL" id="MDQ0199765.1"/>
    </source>
</evidence>
<dbReference type="InterPro" id="IPR058031">
    <property type="entry name" value="AAA_lid_NorR"/>
</dbReference>
<dbReference type="InterPro" id="IPR027417">
    <property type="entry name" value="P-loop_NTPase"/>
</dbReference>
<dbReference type="EMBL" id="JAUSTW010000004">
    <property type="protein sequence ID" value="MDQ0199765.1"/>
    <property type="molecule type" value="Genomic_DNA"/>
</dbReference>
<dbReference type="RefSeq" id="WP_307408996.1">
    <property type="nucleotide sequence ID" value="NZ_JAUSTW010000004.1"/>
</dbReference>
<dbReference type="Gene3D" id="3.30.450.20">
    <property type="entry name" value="PAS domain"/>
    <property type="match status" value="1"/>
</dbReference>
<accession>A0ABT9XW14</accession>
<dbReference type="InterPro" id="IPR035965">
    <property type="entry name" value="PAS-like_dom_sf"/>
</dbReference>
<protein>
    <submittedName>
        <fullName evidence="7">Arginine utilization regulatory protein</fullName>
    </submittedName>
</protein>
<dbReference type="Proteomes" id="UP001224122">
    <property type="component" value="Unassembled WGS sequence"/>
</dbReference>
<dbReference type="SUPFAM" id="SSF55785">
    <property type="entry name" value="PYP-like sensor domain (PAS domain)"/>
    <property type="match status" value="1"/>
</dbReference>